<feature type="transmembrane region" description="Helical" evidence="7">
    <location>
        <begin position="288"/>
        <end position="307"/>
    </location>
</feature>
<feature type="transmembrane region" description="Helical" evidence="7">
    <location>
        <begin position="166"/>
        <end position="185"/>
    </location>
</feature>
<dbReference type="GO" id="GO:0005886">
    <property type="term" value="C:plasma membrane"/>
    <property type="evidence" value="ECO:0007669"/>
    <property type="project" value="UniProtKB-SubCell"/>
</dbReference>
<feature type="transmembrane region" description="Helical" evidence="7">
    <location>
        <begin position="252"/>
        <end position="276"/>
    </location>
</feature>
<evidence type="ECO:0000256" key="4">
    <source>
        <dbReference type="ARBA" id="ARBA00022692"/>
    </source>
</evidence>
<dbReference type="HOGENOM" id="CLU_001265_57_3_9"/>
<feature type="transmembrane region" description="Helical" evidence="7">
    <location>
        <begin position="45"/>
        <end position="65"/>
    </location>
</feature>
<dbReference type="PANTHER" id="PTHR43414">
    <property type="entry name" value="MULTIDRUG RESISTANCE PROTEIN MDTG"/>
    <property type="match status" value="1"/>
</dbReference>
<evidence type="ECO:0000259" key="8">
    <source>
        <dbReference type="PROSITE" id="PS50850"/>
    </source>
</evidence>
<feature type="transmembrane region" description="Helical" evidence="7">
    <location>
        <begin position="134"/>
        <end position="154"/>
    </location>
</feature>
<evidence type="ECO:0000256" key="2">
    <source>
        <dbReference type="ARBA" id="ARBA00022448"/>
    </source>
</evidence>
<dbReference type="InterPro" id="IPR001958">
    <property type="entry name" value="Tet-R_TetA/multi-R_MdtG-like"/>
</dbReference>
<evidence type="ECO:0000256" key="6">
    <source>
        <dbReference type="ARBA" id="ARBA00023136"/>
    </source>
</evidence>
<keyword evidence="4 7" id="KW-0812">Transmembrane</keyword>
<organism evidence="9 10">
    <name type="scientific">Ethanoligenens harbinense (strain DSM 18485 / JCM 12961 / CGMCC 1.5033 / YUAN-3)</name>
    <dbReference type="NCBI Taxonomy" id="663278"/>
    <lineage>
        <taxon>Bacteria</taxon>
        <taxon>Bacillati</taxon>
        <taxon>Bacillota</taxon>
        <taxon>Clostridia</taxon>
        <taxon>Eubacteriales</taxon>
        <taxon>Oscillospiraceae</taxon>
        <taxon>Ethanoligenens</taxon>
    </lineage>
</organism>
<proteinExistence type="predicted"/>
<feature type="domain" description="Major facilitator superfamily (MFS) profile" evidence="8">
    <location>
        <begin position="7"/>
        <end position="400"/>
    </location>
</feature>
<dbReference type="RefSeq" id="WP_013486466.1">
    <property type="nucleotide sequence ID" value="NC_014828.1"/>
</dbReference>
<dbReference type="KEGG" id="eha:Ethha_2630"/>
<dbReference type="EMBL" id="CP002400">
    <property type="protein sequence ID" value="ADU28123.1"/>
    <property type="molecule type" value="Genomic_DNA"/>
</dbReference>
<feature type="transmembrane region" description="Helical" evidence="7">
    <location>
        <begin position="376"/>
        <end position="395"/>
    </location>
</feature>
<protein>
    <submittedName>
        <fullName evidence="9">Major facilitator superfamily MFS_1</fullName>
    </submittedName>
</protein>
<dbReference type="Proteomes" id="UP000001551">
    <property type="component" value="Chromosome"/>
</dbReference>
<dbReference type="eggNOG" id="COG2814">
    <property type="taxonomic scope" value="Bacteria"/>
</dbReference>
<evidence type="ECO:0000256" key="3">
    <source>
        <dbReference type="ARBA" id="ARBA00022475"/>
    </source>
</evidence>
<feature type="transmembrane region" description="Helical" evidence="7">
    <location>
        <begin position="346"/>
        <end position="370"/>
    </location>
</feature>
<dbReference type="PRINTS" id="PR01035">
    <property type="entry name" value="TCRTETA"/>
</dbReference>
<keyword evidence="6 7" id="KW-0472">Membrane</keyword>
<evidence type="ECO:0000256" key="1">
    <source>
        <dbReference type="ARBA" id="ARBA00004651"/>
    </source>
</evidence>
<keyword evidence="10" id="KW-1185">Reference proteome</keyword>
<dbReference type="AlphaFoldDB" id="E6U753"/>
<evidence type="ECO:0000313" key="9">
    <source>
        <dbReference type="EMBL" id="ADU28123.1"/>
    </source>
</evidence>
<sequence>MELWKRNLIVCWLGEFTTSCGMSIVVPFMPFYIEQMGIKDLSTVSVLSGAAFSITFVTAAVMAPVWGTLADLRGRKTVMMCTGLGLAVSNFFYPFLHSIWLLMLMRALQGVVSGYIPSANALMARVTPEKKTGWALATLSTGMMSGSLLGPVIGGYLDTTIHIRNTFFVTTASLFLSFLIAALFVKEDAGERPLAVVTHAKPGPLLPTIDGKLLFVALMATTCLINVANQSIEPIVSLFVRQLFVQSHTGTGQISLFSGIVISATGVGILLSASLIGRLADRTGCMRVLILSLLFSGILFVPMALVQNAWQLMALRFLFGISQAGIMPVVSTLLKKTSPADVFGRVFGYNQAMTYLGMVLGPLLGSLISARLGFSHIFWITAGILLGNLALVAAARRKLPAALSPRS</sequence>
<accession>E6U753</accession>
<dbReference type="Pfam" id="PF07690">
    <property type="entry name" value="MFS_1"/>
    <property type="match status" value="2"/>
</dbReference>
<reference evidence="9 10" key="1">
    <citation type="submission" date="2010-12" db="EMBL/GenBank/DDBJ databases">
        <title>Complete sequence of Ethanoligenens harbinense YUAN-3.</title>
        <authorList>
            <person name="Lucas S."/>
            <person name="Copeland A."/>
            <person name="Lapidus A."/>
            <person name="Cheng J.-F."/>
            <person name="Bruce D."/>
            <person name="Goodwin L."/>
            <person name="Pitluck S."/>
            <person name="Chertkov O."/>
            <person name="Misra M."/>
            <person name="Detter J.C."/>
            <person name="Han C."/>
            <person name="Tapia R."/>
            <person name="Land M."/>
            <person name="Hauser L."/>
            <person name="Jeffries C."/>
            <person name="Kyrpides N."/>
            <person name="Ivanova N."/>
            <person name="Mikhailova N."/>
            <person name="Wang A."/>
            <person name="Mouttaki H."/>
            <person name="He Z."/>
            <person name="Zhou J."/>
            <person name="Hemme C.L."/>
            <person name="Woyke T."/>
        </authorList>
    </citation>
    <scope>NUCLEOTIDE SEQUENCE [LARGE SCALE GENOMIC DNA]</scope>
    <source>
        <strain evidence="10">DSM 18485 / JCM 12961 / CGMCC 1.5033 / YUAN-3</strain>
    </source>
</reference>
<keyword evidence="3" id="KW-1003">Cell membrane</keyword>
<dbReference type="GO" id="GO:0022857">
    <property type="term" value="F:transmembrane transporter activity"/>
    <property type="evidence" value="ECO:0007669"/>
    <property type="project" value="InterPro"/>
</dbReference>
<keyword evidence="2" id="KW-0813">Transport</keyword>
<evidence type="ECO:0000256" key="5">
    <source>
        <dbReference type="ARBA" id="ARBA00022989"/>
    </source>
</evidence>
<feature type="transmembrane region" description="Helical" evidence="7">
    <location>
        <begin position="313"/>
        <end position="334"/>
    </location>
</feature>
<evidence type="ECO:0000256" key="7">
    <source>
        <dbReference type="SAM" id="Phobius"/>
    </source>
</evidence>
<dbReference type="PROSITE" id="PS50850">
    <property type="entry name" value="MFS"/>
    <property type="match status" value="1"/>
</dbReference>
<name>E6U753_ETHHY</name>
<dbReference type="Gene3D" id="1.20.1250.20">
    <property type="entry name" value="MFS general substrate transporter like domains"/>
    <property type="match status" value="2"/>
</dbReference>
<gene>
    <name evidence="9" type="ordered locus">Ethha_2630</name>
</gene>
<dbReference type="PANTHER" id="PTHR43414:SF1">
    <property type="entry name" value="PEPTIDE PERMEASE"/>
    <property type="match status" value="1"/>
</dbReference>
<dbReference type="InterPro" id="IPR020846">
    <property type="entry name" value="MFS_dom"/>
</dbReference>
<keyword evidence="5 7" id="KW-1133">Transmembrane helix</keyword>
<dbReference type="STRING" id="663278.Ethha_2630"/>
<comment type="subcellular location">
    <subcellularLocation>
        <location evidence="1">Cell membrane</location>
        <topology evidence="1">Multi-pass membrane protein</topology>
    </subcellularLocation>
</comment>
<dbReference type="InterPro" id="IPR011701">
    <property type="entry name" value="MFS"/>
</dbReference>
<evidence type="ECO:0000313" key="10">
    <source>
        <dbReference type="Proteomes" id="UP000001551"/>
    </source>
</evidence>
<feature type="transmembrane region" description="Helical" evidence="7">
    <location>
        <begin position="12"/>
        <end position="33"/>
    </location>
</feature>
<dbReference type="InterPro" id="IPR036259">
    <property type="entry name" value="MFS_trans_sf"/>
</dbReference>
<dbReference type="SUPFAM" id="SSF103473">
    <property type="entry name" value="MFS general substrate transporter"/>
    <property type="match status" value="2"/>
</dbReference>